<protein>
    <submittedName>
        <fullName evidence="1">Oxidoreductase</fullName>
    </submittedName>
</protein>
<dbReference type="InterPro" id="IPR002347">
    <property type="entry name" value="SDR_fam"/>
</dbReference>
<dbReference type="AlphaFoldDB" id="A0A484G0E2"/>
<evidence type="ECO:0000313" key="1">
    <source>
        <dbReference type="EMBL" id="TDZ23345.1"/>
    </source>
</evidence>
<evidence type="ECO:0000313" key="2">
    <source>
        <dbReference type="Proteomes" id="UP000014480"/>
    </source>
</evidence>
<dbReference type="EMBL" id="AMCV02000006">
    <property type="protein sequence ID" value="TDZ23345.1"/>
    <property type="molecule type" value="Genomic_DNA"/>
</dbReference>
<organism evidence="1 2">
    <name type="scientific">Colletotrichum orbiculare (strain 104-T / ATCC 96160 / CBS 514.97 / LARS 414 / MAFF 240422)</name>
    <name type="common">Cucumber anthracnose fungus</name>
    <name type="synonym">Colletotrichum lagenarium</name>
    <dbReference type="NCBI Taxonomy" id="1213857"/>
    <lineage>
        <taxon>Eukaryota</taxon>
        <taxon>Fungi</taxon>
        <taxon>Dikarya</taxon>
        <taxon>Ascomycota</taxon>
        <taxon>Pezizomycotina</taxon>
        <taxon>Sordariomycetes</taxon>
        <taxon>Hypocreomycetidae</taxon>
        <taxon>Glomerellales</taxon>
        <taxon>Glomerellaceae</taxon>
        <taxon>Colletotrichum</taxon>
        <taxon>Colletotrichum orbiculare species complex</taxon>
    </lineage>
</organism>
<reference evidence="2" key="1">
    <citation type="journal article" date="2013" name="New Phytol.">
        <title>Comparative genomic and transcriptomic analyses reveal the hemibiotrophic stage shift of Colletotrichum fungi.</title>
        <authorList>
            <person name="Gan P."/>
            <person name="Ikeda K."/>
            <person name="Irieda H."/>
            <person name="Narusaka M."/>
            <person name="O'Connell R.J."/>
            <person name="Narusaka Y."/>
            <person name="Takano Y."/>
            <person name="Kubo Y."/>
            <person name="Shirasu K."/>
        </authorList>
    </citation>
    <scope>NUCLEOTIDE SEQUENCE [LARGE SCALE GENOMIC DNA]</scope>
    <source>
        <strain evidence="2">104-T / ATCC 96160 / CBS 514.97 / LARS 414 / MAFF 240422</strain>
    </source>
</reference>
<dbReference type="PRINTS" id="PR00081">
    <property type="entry name" value="GDHRDH"/>
</dbReference>
<accession>A0A484G0E2</accession>
<sequence length="262" mass="27953">MASKSFYAIISGAGSGTGRAAAVRFAKAYPVVLLARKPESYNDIVNEIKQSGGQAIGITADATDENAVNAAFETIKKELPGSKLAAAIYNVNAGFSRKPFLELKREELDASLDAAPKGFFTFAQKTLPLLLESVTDSTHPPSLIITGATASVKGSALFGSFAAGKFALRALGQSLAREFGPKGVHVSHAIIDGGIDTPWGKGYTLNNGVEDGKISPDAIAETYWHLHTQHRSAFTQEVDIRPKEPDFDFLLWLKVDVIANMA</sequence>
<dbReference type="Pfam" id="PF00106">
    <property type="entry name" value="adh_short"/>
    <property type="match status" value="1"/>
</dbReference>
<proteinExistence type="predicted"/>
<dbReference type="InterPro" id="IPR036291">
    <property type="entry name" value="NAD(P)-bd_dom_sf"/>
</dbReference>
<dbReference type="OrthoDB" id="5399006at2759"/>
<name>A0A484G0E2_COLOR</name>
<dbReference type="PANTHER" id="PTHR43431:SF7">
    <property type="entry name" value="OXIDOREDUCTASE, SHORT CHAIN DEHYDROGENASE_REDUCTASE FAMILY (AFU_ORTHOLOGUE AFUA_5G14000)"/>
    <property type="match status" value="1"/>
</dbReference>
<dbReference type="STRING" id="1213857.A0A484G0E2"/>
<reference evidence="2" key="2">
    <citation type="journal article" date="2019" name="Mol. Plant Microbe Interact.">
        <title>Genome sequence resources for four phytopathogenic fungi from the Colletotrichum orbiculare species complex.</title>
        <authorList>
            <person name="Gan P."/>
            <person name="Tsushima A."/>
            <person name="Narusaka M."/>
            <person name="Narusaka Y."/>
            <person name="Takano Y."/>
            <person name="Kubo Y."/>
            <person name="Shirasu K."/>
        </authorList>
    </citation>
    <scope>GENOME REANNOTATION</scope>
    <source>
        <strain evidence="2">104-T / ATCC 96160 / CBS 514.97 / LARS 414 / MAFF 240422</strain>
    </source>
</reference>
<keyword evidence="2" id="KW-1185">Reference proteome</keyword>
<dbReference type="Proteomes" id="UP000014480">
    <property type="component" value="Unassembled WGS sequence"/>
</dbReference>
<dbReference type="SUPFAM" id="SSF51735">
    <property type="entry name" value="NAD(P)-binding Rossmann-fold domains"/>
    <property type="match status" value="1"/>
</dbReference>
<comment type="caution">
    <text evidence="1">The sequence shown here is derived from an EMBL/GenBank/DDBJ whole genome shotgun (WGS) entry which is preliminary data.</text>
</comment>
<gene>
    <name evidence="1" type="ORF">Cob_v003813</name>
</gene>
<dbReference type="Gene3D" id="3.40.50.720">
    <property type="entry name" value="NAD(P)-binding Rossmann-like Domain"/>
    <property type="match status" value="1"/>
</dbReference>
<dbReference type="PANTHER" id="PTHR43431">
    <property type="entry name" value="OXIDOREDUCTASE, SHORT CHAIN DEHYDROGENASE/REDUCTASE FAMILY (AFU_ORTHOLOGUE AFUA_5G14000)"/>
    <property type="match status" value="1"/>
</dbReference>